<comment type="caution">
    <text evidence="8">The sequence shown here is derived from an EMBL/GenBank/DDBJ whole genome shotgun (WGS) entry which is preliminary data.</text>
</comment>
<feature type="domain" description="Cysteine-rich" evidence="6">
    <location>
        <begin position="146"/>
        <end position="201"/>
    </location>
</feature>
<dbReference type="GO" id="GO:0016491">
    <property type="term" value="F:oxidoreductase activity"/>
    <property type="evidence" value="ECO:0007669"/>
    <property type="project" value="UniProtKB-ARBA"/>
</dbReference>
<gene>
    <name evidence="8" type="ORF">S01H4_44743</name>
</gene>
<organism evidence="8">
    <name type="scientific">marine sediment metagenome</name>
    <dbReference type="NCBI Taxonomy" id="412755"/>
    <lineage>
        <taxon>unclassified sequences</taxon>
        <taxon>metagenomes</taxon>
        <taxon>ecological metagenomes</taxon>
    </lineage>
</organism>
<evidence type="ECO:0000256" key="5">
    <source>
        <dbReference type="ARBA" id="ARBA00023014"/>
    </source>
</evidence>
<sequence length="207" mass="23110">MRIEEYKDMIYACGRCNYCKGIDFDDRCPEIFTQYWESSTARGRMAIARGILEGALDYSEDLAERIFGCFMCARCKEECKKAAQIDVIAITKAMRADFIDLGIKIPEGGDKLAETALSSGNIFADTPAIHNQWTEGLEFTKGSGTLFYPGCLASHRFKEKTNILVRVLQAAGYTLDFLGDDQTCCGTPLWVTGKVANAKQWAMDFLE</sequence>
<evidence type="ECO:0000259" key="7">
    <source>
        <dbReference type="Pfam" id="PF13183"/>
    </source>
</evidence>
<dbReference type="EMBL" id="BART01024842">
    <property type="protein sequence ID" value="GAG93574.1"/>
    <property type="molecule type" value="Genomic_DNA"/>
</dbReference>
<dbReference type="GO" id="GO:0046872">
    <property type="term" value="F:metal ion binding"/>
    <property type="evidence" value="ECO:0007669"/>
    <property type="project" value="UniProtKB-KW"/>
</dbReference>
<keyword evidence="5" id="KW-0411">Iron-sulfur</keyword>
<feature type="domain" description="4Fe-4S ferredoxin-type" evidence="7">
    <location>
        <begin position="11"/>
        <end position="81"/>
    </location>
</feature>
<keyword evidence="4" id="KW-0408">Iron</keyword>
<dbReference type="InterPro" id="IPR004017">
    <property type="entry name" value="Cys_rich_dom"/>
</dbReference>
<dbReference type="PANTHER" id="PTHR32479">
    <property type="entry name" value="GLYCOLATE OXIDASE IRON-SULFUR SUBUNIT"/>
    <property type="match status" value="1"/>
</dbReference>
<keyword evidence="3" id="KW-0677">Repeat</keyword>
<evidence type="ECO:0000313" key="8">
    <source>
        <dbReference type="EMBL" id="GAG93574.1"/>
    </source>
</evidence>
<dbReference type="PANTHER" id="PTHR32479:SF20">
    <property type="entry name" value="GLYCOLATE OXIDASE IRON-SULFUR SUBUNIT"/>
    <property type="match status" value="1"/>
</dbReference>
<protein>
    <submittedName>
        <fullName evidence="8">Uncharacterized protein</fullName>
    </submittedName>
</protein>
<evidence type="ECO:0000259" key="6">
    <source>
        <dbReference type="Pfam" id="PF02754"/>
    </source>
</evidence>
<proteinExistence type="predicted"/>
<dbReference type="AlphaFoldDB" id="X1BCC1"/>
<reference evidence="8" key="1">
    <citation type="journal article" date="2014" name="Front. Microbiol.">
        <title>High frequency of phylogenetically diverse reductive dehalogenase-homologous genes in deep subseafloor sedimentary metagenomes.</title>
        <authorList>
            <person name="Kawai M."/>
            <person name="Futagami T."/>
            <person name="Toyoda A."/>
            <person name="Takaki Y."/>
            <person name="Nishi S."/>
            <person name="Hori S."/>
            <person name="Arai W."/>
            <person name="Tsubouchi T."/>
            <person name="Morono Y."/>
            <person name="Uchiyama I."/>
            <person name="Ito T."/>
            <person name="Fujiyama A."/>
            <person name="Inagaki F."/>
            <person name="Takami H."/>
        </authorList>
    </citation>
    <scope>NUCLEOTIDE SEQUENCE</scope>
    <source>
        <strain evidence="8">Expedition CK06-06</strain>
    </source>
</reference>
<evidence type="ECO:0000256" key="2">
    <source>
        <dbReference type="ARBA" id="ARBA00022723"/>
    </source>
</evidence>
<evidence type="ECO:0000256" key="3">
    <source>
        <dbReference type="ARBA" id="ARBA00022737"/>
    </source>
</evidence>
<name>X1BCC1_9ZZZZ</name>
<keyword evidence="1" id="KW-0004">4Fe-4S</keyword>
<accession>X1BCC1</accession>
<dbReference type="InterPro" id="IPR017896">
    <property type="entry name" value="4Fe4S_Fe-S-bd"/>
</dbReference>
<dbReference type="Pfam" id="PF02754">
    <property type="entry name" value="CCG"/>
    <property type="match status" value="1"/>
</dbReference>
<evidence type="ECO:0000256" key="1">
    <source>
        <dbReference type="ARBA" id="ARBA00022485"/>
    </source>
</evidence>
<dbReference type="GO" id="GO:0051539">
    <property type="term" value="F:4 iron, 4 sulfur cluster binding"/>
    <property type="evidence" value="ECO:0007669"/>
    <property type="project" value="UniProtKB-KW"/>
</dbReference>
<dbReference type="Pfam" id="PF13183">
    <property type="entry name" value="Fer4_8"/>
    <property type="match status" value="1"/>
</dbReference>
<evidence type="ECO:0000256" key="4">
    <source>
        <dbReference type="ARBA" id="ARBA00023004"/>
    </source>
</evidence>
<feature type="non-terminal residue" evidence="8">
    <location>
        <position position="207"/>
    </location>
</feature>
<keyword evidence="2" id="KW-0479">Metal-binding</keyword>